<dbReference type="Pfam" id="PF01656">
    <property type="entry name" value="CbiA"/>
    <property type="match status" value="1"/>
</dbReference>
<reference evidence="2" key="1">
    <citation type="journal article" date="2021" name="mSystems">
        <title>Bacteria and Archaea Synergistically Convert Glycine Betaine to Biogenic Methane in the Formosa Cold Seep of the South China Sea.</title>
        <authorList>
            <person name="Li L."/>
            <person name="Zhang W."/>
            <person name="Zhang S."/>
            <person name="Song L."/>
            <person name="Sun Q."/>
            <person name="Zhang H."/>
            <person name="Xiang H."/>
            <person name="Dong X."/>
        </authorList>
    </citation>
    <scope>NUCLEOTIDE SEQUENCE</scope>
    <source>
        <strain evidence="2">ZWT</strain>
    </source>
</reference>
<sequence>MSRINIFTGHFGSGKTEISINYAIKLAEQGKKVVIVDLDVVNPFFCVRELKDKLEEKGIEVISSNPEYVNAELMVVPPEVLSVFHDKSREVVIDIGGDNMGAMALGQYNKYIKAEPYDMFFVINTNRPFTQDSKTAEEYIAEIEYASRLKATKLISNTNLSYETEEEDIIKGDREVSALSERLGIPYTYTVCRRDLSDIIKGKVNGEEIFPIDIFMMPPWKAFMAD</sequence>
<feature type="domain" description="CobQ/CobB/MinD/ParA nucleotide binding" evidence="1">
    <location>
        <begin position="12"/>
        <end position="150"/>
    </location>
</feature>
<gene>
    <name evidence="2" type="ORF">KDK92_08160</name>
</gene>
<dbReference type="GO" id="GO:0005524">
    <property type="term" value="F:ATP binding"/>
    <property type="evidence" value="ECO:0007669"/>
    <property type="project" value="UniProtKB-KW"/>
</dbReference>
<dbReference type="RefSeq" id="WP_250858735.1">
    <property type="nucleotide sequence ID" value="NZ_JAGSOJ010000002.1"/>
</dbReference>
<accession>A0A9J6P0J5</accession>
<evidence type="ECO:0000259" key="1">
    <source>
        <dbReference type="Pfam" id="PF01656"/>
    </source>
</evidence>
<comment type="caution">
    <text evidence="2">The sequence shown here is derived from an EMBL/GenBank/DDBJ whole genome shotgun (WGS) entry which is preliminary data.</text>
</comment>
<dbReference type="InterPro" id="IPR027417">
    <property type="entry name" value="P-loop_NTPase"/>
</dbReference>
<dbReference type="Gene3D" id="3.40.50.300">
    <property type="entry name" value="P-loop containing nucleotide triphosphate hydrolases"/>
    <property type="match status" value="1"/>
</dbReference>
<protein>
    <submittedName>
        <fullName evidence="2">ATP-binding protein</fullName>
    </submittedName>
</protein>
<reference evidence="2" key="2">
    <citation type="submission" date="2021-04" db="EMBL/GenBank/DDBJ databases">
        <authorList>
            <person name="Dong X."/>
        </authorList>
    </citation>
    <scope>NUCLEOTIDE SEQUENCE</scope>
    <source>
        <strain evidence="2">ZWT</strain>
    </source>
</reference>
<evidence type="ECO:0000313" key="3">
    <source>
        <dbReference type="Proteomes" id="UP001056429"/>
    </source>
</evidence>
<organism evidence="2 3">
    <name type="scientific">Oceanirhabdus seepicola</name>
    <dbReference type="NCBI Taxonomy" id="2828781"/>
    <lineage>
        <taxon>Bacteria</taxon>
        <taxon>Bacillati</taxon>
        <taxon>Bacillota</taxon>
        <taxon>Clostridia</taxon>
        <taxon>Eubacteriales</taxon>
        <taxon>Clostridiaceae</taxon>
        <taxon>Oceanirhabdus</taxon>
    </lineage>
</organism>
<keyword evidence="2" id="KW-0547">Nucleotide-binding</keyword>
<dbReference type="AlphaFoldDB" id="A0A9J6P0J5"/>
<name>A0A9J6P0J5_9CLOT</name>
<keyword evidence="3" id="KW-1185">Reference proteome</keyword>
<dbReference type="Proteomes" id="UP001056429">
    <property type="component" value="Unassembled WGS sequence"/>
</dbReference>
<proteinExistence type="predicted"/>
<keyword evidence="2" id="KW-0067">ATP-binding</keyword>
<dbReference type="InterPro" id="IPR002586">
    <property type="entry name" value="CobQ/CobB/MinD/ParA_Nub-bd_dom"/>
</dbReference>
<dbReference type="SUPFAM" id="SSF52540">
    <property type="entry name" value="P-loop containing nucleoside triphosphate hydrolases"/>
    <property type="match status" value="1"/>
</dbReference>
<dbReference type="EMBL" id="JAGSOJ010000002">
    <property type="protein sequence ID" value="MCM1989710.1"/>
    <property type="molecule type" value="Genomic_DNA"/>
</dbReference>
<evidence type="ECO:0000313" key="2">
    <source>
        <dbReference type="EMBL" id="MCM1989710.1"/>
    </source>
</evidence>